<proteinExistence type="predicted"/>
<accession>A0ABC8XMX4</accession>
<evidence type="ECO:0000313" key="4">
    <source>
        <dbReference type="Proteomes" id="UP001497457"/>
    </source>
</evidence>
<dbReference type="Proteomes" id="UP001497457">
    <property type="component" value="Chromosome 15b"/>
</dbReference>
<sequence>MRHPSSLMLLIFAFVGGNLLMVISSTARSTENCTDQGHGNIELNGRRLKEPYTFIARKIRGLGNVRTDDYQPVDPSPSSKSTIRPGPIEHGTPVLPYIPRYPPPPGHLKDMPTAESPGSPFT</sequence>
<feature type="chain" id="PRO_5044782379" description="Transmembrane protein" evidence="2">
    <location>
        <begin position="18"/>
        <end position="122"/>
    </location>
</feature>
<reference evidence="3 4" key="2">
    <citation type="submission" date="2024-10" db="EMBL/GenBank/DDBJ databases">
        <authorList>
            <person name="Ryan C."/>
        </authorList>
    </citation>
    <scope>NUCLEOTIDE SEQUENCE [LARGE SCALE GENOMIC DNA]</scope>
</reference>
<feature type="signal peptide" evidence="2">
    <location>
        <begin position="1"/>
        <end position="17"/>
    </location>
</feature>
<dbReference type="PANTHER" id="PTHR37249:SF3">
    <property type="entry name" value="OS03G0206201 PROTEIN"/>
    <property type="match status" value="1"/>
</dbReference>
<evidence type="ECO:0008006" key="5">
    <source>
        <dbReference type="Google" id="ProtNLM"/>
    </source>
</evidence>
<keyword evidence="4" id="KW-1185">Reference proteome</keyword>
<dbReference type="AlphaFoldDB" id="A0ABC8XMX4"/>
<dbReference type="PANTHER" id="PTHR37249">
    <property type="entry name" value="OS03G0206201 PROTEIN"/>
    <property type="match status" value="1"/>
</dbReference>
<gene>
    <name evidence="3" type="ORF">URODEC1_LOCUS25967</name>
</gene>
<evidence type="ECO:0000256" key="2">
    <source>
        <dbReference type="SAM" id="SignalP"/>
    </source>
</evidence>
<organism evidence="3 4">
    <name type="scientific">Urochloa decumbens</name>
    <dbReference type="NCBI Taxonomy" id="240449"/>
    <lineage>
        <taxon>Eukaryota</taxon>
        <taxon>Viridiplantae</taxon>
        <taxon>Streptophyta</taxon>
        <taxon>Embryophyta</taxon>
        <taxon>Tracheophyta</taxon>
        <taxon>Spermatophyta</taxon>
        <taxon>Magnoliopsida</taxon>
        <taxon>Liliopsida</taxon>
        <taxon>Poales</taxon>
        <taxon>Poaceae</taxon>
        <taxon>PACMAD clade</taxon>
        <taxon>Panicoideae</taxon>
        <taxon>Panicodae</taxon>
        <taxon>Paniceae</taxon>
        <taxon>Melinidinae</taxon>
        <taxon>Urochloa</taxon>
    </lineage>
</organism>
<feature type="region of interest" description="Disordered" evidence="1">
    <location>
        <begin position="65"/>
        <end position="122"/>
    </location>
</feature>
<reference evidence="4" key="1">
    <citation type="submission" date="2024-06" db="EMBL/GenBank/DDBJ databases">
        <authorList>
            <person name="Ryan C."/>
        </authorList>
    </citation>
    <scope>NUCLEOTIDE SEQUENCE [LARGE SCALE GENOMIC DNA]</scope>
</reference>
<keyword evidence="2" id="KW-0732">Signal</keyword>
<dbReference type="EMBL" id="OZ075125">
    <property type="protein sequence ID" value="CAL4929702.1"/>
    <property type="molecule type" value="Genomic_DNA"/>
</dbReference>
<evidence type="ECO:0000313" key="3">
    <source>
        <dbReference type="EMBL" id="CAL4929702.1"/>
    </source>
</evidence>
<name>A0ABC8XMX4_9POAL</name>
<protein>
    <recommendedName>
        <fullName evidence="5">Transmembrane protein</fullName>
    </recommendedName>
</protein>
<evidence type="ECO:0000256" key="1">
    <source>
        <dbReference type="SAM" id="MobiDB-lite"/>
    </source>
</evidence>